<dbReference type="Pfam" id="PF24365">
    <property type="entry name" value="DUF7521"/>
    <property type="match status" value="1"/>
</dbReference>
<comment type="caution">
    <text evidence="2">The sequence shown here is derived from an EMBL/GenBank/DDBJ whole genome shotgun (WGS) entry which is preliminary data.</text>
</comment>
<keyword evidence="1" id="KW-1133">Transmembrane helix</keyword>
<feature type="transmembrane region" description="Helical" evidence="1">
    <location>
        <begin position="6"/>
        <end position="27"/>
    </location>
</feature>
<feature type="transmembrane region" description="Helical" evidence="1">
    <location>
        <begin position="39"/>
        <end position="59"/>
    </location>
</feature>
<dbReference type="InterPro" id="IPR055943">
    <property type="entry name" value="DUF7521"/>
</dbReference>
<dbReference type="EMBL" id="JBHTBF010000004">
    <property type="protein sequence ID" value="MFC7319204.1"/>
    <property type="molecule type" value="Genomic_DNA"/>
</dbReference>
<dbReference type="RefSeq" id="WP_276306793.1">
    <property type="nucleotide sequence ID" value="NZ_CP119994.1"/>
</dbReference>
<evidence type="ECO:0008006" key="4">
    <source>
        <dbReference type="Google" id="ProtNLM"/>
    </source>
</evidence>
<evidence type="ECO:0000313" key="2">
    <source>
        <dbReference type="EMBL" id="MFC7319204.1"/>
    </source>
</evidence>
<keyword evidence="3" id="KW-1185">Reference proteome</keyword>
<gene>
    <name evidence="2" type="ORF">ACFQPE_20760</name>
</gene>
<name>A0ABD6AF80_9EURY</name>
<feature type="transmembrane region" description="Helical" evidence="1">
    <location>
        <begin position="71"/>
        <end position="90"/>
    </location>
</feature>
<proteinExistence type="predicted"/>
<dbReference type="GeneID" id="79318026"/>
<keyword evidence="1" id="KW-0472">Membrane</keyword>
<dbReference type="Proteomes" id="UP001596547">
    <property type="component" value="Unassembled WGS sequence"/>
</dbReference>
<dbReference type="AlphaFoldDB" id="A0ABD6AF80"/>
<evidence type="ECO:0000313" key="3">
    <source>
        <dbReference type="Proteomes" id="UP001596547"/>
    </source>
</evidence>
<sequence>MTAEFATLVVAFKTLTLVLGGVITYFAFKAYRRTRARALAALSVGFAIVTFGSLLAGAAHQGFGLDSDTVLLIESALTAVGFGVITYSLYAD</sequence>
<evidence type="ECO:0000256" key="1">
    <source>
        <dbReference type="SAM" id="Phobius"/>
    </source>
</evidence>
<protein>
    <recommendedName>
        <fullName evidence="4">YapH protein</fullName>
    </recommendedName>
</protein>
<accession>A0ABD6AF80</accession>
<keyword evidence="1" id="KW-0812">Transmembrane</keyword>
<reference evidence="2 3" key="1">
    <citation type="journal article" date="2019" name="Int. J. Syst. Evol. Microbiol.">
        <title>The Global Catalogue of Microorganisms (GCM) 10K type strain sequencing project: providing services to taxonomists for standard genome sequencing and annotation.</title>
        <authorList>
            <consortium name="The Broad Institute Genomics Platform"/>
            <consortium name="The Broad Institute Genome Sequencing Center for Infectious Disease"/>
            <person name="Wu L."/>
            <person name="Ma J."/>
        </authorList>
    </citation>
    <scope>NUCLEOTIDE SEQUENCE [LARGE SCALE GENOMIC DNA]</scope>
    <source>
        <strain evidence="2 3">PSR21</strain>
    </source>
</reference>
<organism evidence="2 3">
    <name type="scientific">Halomarina halobia</name>
    <dbReference type="NCBI Taxonomy" id="3033386"/>
    <lineage>
        <taxon>Archaea</taxon>
        <taxon>Methanobacteriati</taxon>
        <taxon>Methanobacteriota</taxon>
        <taxon>Stenosarchaea group</taxon>
        <taxon>Halobacteria</taxon>
        <taxon>Halobacteriales</taxon>
        <taxon>Natronomonadaceae</taxon>
        <taxon>Halomarina</taxon>
    </lineage>
</organism>